<dbReference type="GO" id="GO:0003677">
    <property type="term" value="F:DNA binding"/>
    <property type="evidence" value="ECO:0007669"/>
    <property type="project" value="UniProtKB-KW"/>
</dbReference>
<dbReference type="InterPro" id="IPR036390">
    <property type="entry name" value="WH_DNA-bd_sf"/>
</dbReference>
<dbReference type="OrthoDB" id="9806864at2"/>
<dbReference type="PANTHER" id="PTHR33164:SF5">
    <property type="entry name" value="ORGANIC HYDROPEROXIDE RESISTANCE TRANSCRIPTIONAL REGULATOR"/>
    <property type="match status" value="1"/>
</dbReference>
<comment type="subcellular location">
    <subcellularLocation>
        <location evidence="1">Cytoplasm</location>
    </subcellularLocation>
</comment>
<dbReference type="GO" id="GO:0006950">
    <property type="term" value="P:response to stress"/>
    <property type="evidence" value="ECO:0007669"/>
    <property type="project" value="TreeGrafter"/>
</dbReference>
<dbReference type="PANTHER" id="PTHR33164">
    <property type="entry name" value="TRANSCRIPTIONAL REGULATOR, MARR FAMILY"/>
    <property type="match status" value="1"/>
</dbReference>
<dbReference type="InterPro" id="IPR000835">
    <property type="entry name" value="HTH_MarR-typ"/>
</dbReference>
<organism evidence="7 8">
    <name type="scientific">Shewanella livingstonensis</name>
    <dbReference type="NCBI Taxonomy" id="150120"/>
    <lineage>
        <taxon>Bacteria</taxon>
        <taxon>Pseudomonadati</taxon>
        <taxon>Pseudomonadota</taxon>
        <taxon>Gammaproteobacteria</taxon>
        <taxon>Alteromonadales</taxon>
        <taxon>Shewanellaceae</taxon>
        <taxon>Shewanella</taxon>
    </lineage>
</organism>
<dbReference type="Gene3D" id="1.10.10.10">
    <property type="entry name" value="Winged helix-like DNA-binding domain superfamily/Winged helix DNA-binding domain"/>
    <property type="match status" value="1"/>
</dbReference>
<accession>A0A3G8LRS0</accession>
<reference evidence="8" key="1">
    <citation type="submission" date="2018-11" db="EMBL/GenBank/DDBJ databases">
        <title>Shewanella sp. M2.</title>
        <authorList>
            <person name="Hwang Y.J."/>
            <person name="Hwang C.Y."/>
        </authorList>
    </citation>
    <scope>NUCLEOTIDE SEQUENCE [LARGE SCALE GENOMIC DNA]</scope>
    <source>
        <strain evidence="8">LMG 19866</strain>
    </source>
</reference>
<dbReference type="Proteomes" id="UP000278035">
    <property type="component" value="Chromosome"/>
</dbReference>
<dbReference type="PROSITE" id="PS50995">
    <property type="entry name" value="HTH_MARR_2"/>
    <property type="match status" value="1"/>
</dbReference>
<dbReference type="InterPro" id="IPR036388">
    <property type="entry name" value="WH-like_DNA-bd_sf"/>
</dbReference>
<dbReference type="FunFam" id="1.10.10.10:FF:000163">
    <property type="entry name" value="MarR family transcriptional regulator"/>
    <property type="match status" value="1"/>
</dbReference>
<evidence type="ECO:0000256" key="4">
    <source>
        <dbReference type="ARBA" id="ARBA00023125"/>
    </source>
</evidence>
<dbReference type="InterPro" id="IPR039422">
    <property type="entry name" value="MarR/SlyA-like"/>
</dbReference>
<dbReference type="EMBL" id="CP034015">
    <property type="protein sequence ID" value="AZG72306.1"/>
    <property type="molecule type" value="Genomic_DNA"/>
</dbReference>
<evidence type="ECO:0000259" key="6">
    <source>
        <dbReference type="PROSITE" id="PS50995"/>
    </source>
</evidence>
<keyword evidence="3" id="KW-0805">Transcription regulation</keyword>
<evidence type="ECO:0000256" key="3">
    <source>
        <dbReference type="ARBA" id="ARBA00023015"/>
    </source>
</evidence>
<dbReference type="RefSeq" id="WP_124729899.1">
    <property type="nucleotide sequence ID" value="NZ_CBCSKC010000018.1"/>
</dbReference>
<keyword evidence="5" id="KW-0804">Transcription</keyword>
<keyword evidence="4" id="KW-0238">DNA-binding</keyword>
<dbReference type="KEGG" id="slj:EGC82_05680"/>
<evidence type="ECO:0000256" key="2">
    <source>
        <dbReference type="ARBA" id="ARBA00022490"/>
    </source>
</evidence>
<dbReference type="GO" id="GO:0003700">
    <property type="term" value="F:DNA-binding transcription factor activity"/>
    <property type="evidence" value="ECO:0007669"/>
    <property type="project" value="InterPro"/>
</dbReference>
<dbReference type="AlphaFoldDB" id="A0A3G8LRS0"/>
<feature type="domain" description="HTH marR-type" evidence="6">
    <location>
        <begin position="10"/>
        <end position="144"/>
    </location>
</feature>
<evidence type="ECO:0000256" key="1">
    <source>
        <dbReference type="ARBA" id="ARBA00004496"/>
    </source>
</evidence>
<evidence type="ECO:0000313" key="7">
    <source>
        <dbReference type="EMBL" id="AZG72306.1"/>
    </source>
</evidence>
<dbReference type="Pfam" id="PF22381">
    <property type="entry name" value="Staph_reg_Sar_Rot"/>
    <property type="match status" value="1"/>
</dbReference>
<dbReference type="GO" id="GO:0005737">
    <property type="term" value="C:cytoplasm"/>
    <property type="evidence" value="ECO:0007669"/>
    <property type="project" value="UniProtKB-SubCell"/>
</dbReference>
<gene>
    <name evidence="7" type="ORF">EGC82_05680</name>
</gene>
<dbReference type="SUPFAM" id="SSF46785">
    <property type="entry name" value="Winged helix' DNA-binding domain"/>
    <property type="match status" value="1"/>
</dbReference>
<keyword evidence="2" id="KW-0963">Cytoplasm</keyword>
<keyword evidence="8" id="KW-1185">Reference proteome</keyword>
<proteinExistence type="predicted"/>
<protein>
    <submittedName>
        <fullName evidence="7">MarR family transcriptional regulator</fullName>
    </submittedName>
</protein>
<evidence type="ECO:0000313" key="8">
    <source>
        <dbReference type="Proteomes" id="UP000278035"/>
    </source>
</evidence>
<dbReference type="SMART" id="SM00347">
    <property type="entry name" value="HTH_MARR"/>
    <property type="match status" value="1"/>
</dbReference>
<evidence type="ECO:0000256" key="5">
    <source>
        <dbReference type="ARBA" id="ARBA00023163"/>
    </source>
</evidence>
<sequence>MNINKPMLLENQLCFAVYSTSLAIVQLYKPLLDSIGLTYTQYLVMLVLWEQDGLSLKTLASKLGQQSGALTPVIKRLETDGLLMRIREPKDERVLCMQLTEKGHLLQPRAQQIHECIIEQCGIDITELIDLKQRLNQFRLKLPTHIEF</sequence>
<name>A0A3G8LRS0_9GAMM</name>
<dbReference type="InterPro" id="IPR055166">
    <property type="entry name" value="Transc_reg_Sar_Rot_HTH"/>
</dbReference>